<evidence type="ECO:0000313" key="1">
    <source>
        <dbReference type="EMBL" id="PSR85717.1"/>
    </source>
</evidence>
<gene>
    <name evidence="1" type="ORF">BD289DRAFT_433454</name>
</gene>
<protein>
    <submittedName>
        <fullName evidence="1">Uncharacterized protein</fullName>
    </submittedName>
</protein>
<keyword evidence="2" id="KW-1185">Reference proteome</keyword>
<dbReference type="AlphaFoldDB" id="A0A2T3A8F7"/>
<dbReference type="InParanoid" id="A0A2T3A8F7"/>
<proteinExistence type="predicted"/>
<reference evidence="1 2" key="1">
    <citation type="journal article" date="2018" name="Mycol. Prog.">
        <title>Coniella lustricola, a new species from submerged detritus.</title>
        <authorList>
            <person name="Raudabaugh D.B."/>
            <person name="Iturriaga T."/>
            <person name="Carver A."/>
            <person name="Mondo S."/>
            <person name="Pangilinan J."/>
            <person name="Lipzen A."/>
            <person name="He G."/>
            <person name="Amirebrahimi M."/>
            <person name="Grigoriev I.V."/>
            <person name="Miller A.N."/>
        </authorList>
    </citation>
    <scope>NUCLEOTIDE SEQUENCE [LARGE SCALE GENOMIC DNA]</scope>
    <source>
        <strain evidence="1 2">B22-T-1</strain>
    </source>
</reference>
<evidence type="ECO:0000313" key="2">
    <source>
        <dbReference type="Proteomes" id="UP000241462"/>
    </source>
</evidence>
<dbReference type="Proteomes" id="UP000241462">
    <property type="component" value="Unassembled WGS sequence"/>
</dbReference>
<accession>A0A2T3A8F7</accession>
<sequence>MTRKDLTGIPLLFFILLGDRTGHFHGMLKIYTQPSLLAKLTKPNTYVHQSIHTYAVSWSPFFPSLDKETASGIFGEVQVFRRSGRIVEAG</sequence>
<name>A0A2T3A8F7_9PEZI</name>
<dbReference type="EMBL" id="KZ678438">
    <property type="protein sequence ID" value="PSR85717.1"/>
    <property type="molecule type" value="Genomic_DNA"/>
</dbReference>
<organism evidence="1 2">
    <name type="scientific">Coniella lustricola</name>
    <dbReference type="NCBI Taxonomy" id="2025994"/>
    <lineage>
        <taxon>Eukaryota</taxon>
        <taxon>Fungi</taxon>
        <taxon>Dikarya</taxon>
        <taxon>Ascomycota</taxon>
        <taxon>Pezizomycotina</taxon>
        <taxon>Sordariomycetes</taxon>
        <taxon>Sordariomycetidae</taxon>
        <taxon>Diaporthales</taxon>
        <taxon>Schizoparmaceae</taxon>
        <taxon>Coniella</taxon>
    </lineage>
</organism>